<dbReference type="Gene3D" id="1.10.1660.10">
    <property type="match status" value="1"/>
</dbReference>
<name>A0A6J7T101_9ZZZZ</name>
<accession>A0A6J7T101</accession>
<evidence type="ECO:0000313" key="6">
    <source>
        <dbReference type="EMBL" id="CAB4851523.1"/>
    </source>
</evidence>
<dbReference type="EMBL" id="CAFBIX010000119">
    <property type="protein sequence ID" value="CAB4851523.1"/>
    <property type="molecule type" value="Genomic_DNA"/>
</dbReference>
<sequence>MSATEFDFSKHSPALLSIGEVLVRLRDEFEDITISKIRFLETNGLITPERTASGYRKFSLVDVERLRYVLRMQRDYFLPLRVIKEHIDALNRGLQPANVSDVAPKPPRALVSTEAIALSNDMQSVRMNRLELVADTQADAEFIDQLVEFGLIKPDAQGYFSVTASAVVTLALSLRSYGLEPRHLKTVLSSASREVDLFAPIVKSAASGRNITASAQAEELTVQLATSIISLHGLLVREIIDRQN</sequence>
<evidence type="ECO:0000313" key="5">
    <source>
        <dbReference type="EMBL" id="CAB4801009.1"/>
    </source>
</evidence>
<dbReference type="EMBL" id="CAESAI010000007">
    <property type="protein sequence ID" value="CAB4334153.1"/>
    <property type="molecule type" value="Genomic_DNA"/>
</dbReference>
<dbReference type="SMART" id="SM00422">
    <property type="entry name" value="HTH_MERR"/>
    <property type="match status" value="1"/>
</dbReference>
<evidence type="ECO:0000313" key="4">
    <source>
        <dbReference type="EMBL" id="CAB4753426.1"/>
    </source>
</evidence>
<evidence type="ECO:0000313" key="8">
    <source>
        <dbReference type="EMBL" id="CAB5047434.1"/>
    </source>
</evidence>
<reference evidence="8" key="1">
    <citation type="submission" date="2020-05" db="EMBL/GenBank/DDBJ databases">
        <authorList>
            <person name="Chiriac C."/>
            <person name="Salcher M."/>
            <person name="Ghai R."/>
            <person name="Kavagutti S V."/>
        </authorList>
    </citation>
    <scope>NUCLEOTIDE SEQUENCE</scope>
</reference>
<evidence type="ECO:0000313" key="7">
    <source>
        <dbReference type="EMBL" id="CAB5019613.1"/>
    </source>
</evidence>
<dbReference type="InterPro" id="IPR009061">
    <property type="entry name" value="DNA-bd_dom_put_sf"/>
</dbReference>
<dbReference type="EMBL" id="CAEZZD010000124">
    <property type="protein sequence ID" value="CAB4753426.1"/>
    <property type="molecule type" value="Genomic_DNA"/>
</dbReference>
<dbReference type="EMBL" id="CAESAD010000008">
    <property type="protein sequence ID" value="CAB4342011.1"/>
    <property type="molecule type" value="Genomic_DNA"/>
</dbReference>
<dbReference type="CDD" id="cd00592">
    <property type="entry name" value="HTH_MerR-like"/>
    <property type="match status" value="1"/>
</dbReference>
<dbReference type="InterPro" id="IPR000551">
    <property type="entry name" value="MerR-type_HTH_dom"/>
</dbReference>
<gene>
    <name evidence="4" type="ORF">UFOPK2824_00816</name>
    <name evidence="5" type="ORF">UFOPK3037_00642</name>
    <name evidence="6" type="ORF">UFOPK3278_01505</name>
    <name evidence="2" type="ORF">UFOPK3406_00449</name>
    <name evidence="3" type="ORF">UFOPK3925_01079</name>
    <name evidence="7" type="ORF">UFOPK4097_00848</name>
    <name evidence="8" type="ORF">UFOPK4301_00532</name>
</gene>
<proteinExistence type="predicted"/>
<evidence type="ECO:0000313" key="2">
    <source>
        <dbReference type="EMBL" id="CAB4334153.1"/>
    </source>
</evidence>
<dbReference type="GO" id="GO:0003677">
    <property type="term" value="F:DNA binding"/>
    <property type="evidence" value="ECO:0007669"/>
    <property type="project" value="InterPro"/>
</dbReference>
<dbReference type="PROSITE" id="PS50937">
    <property type="entry name" value="HTH_MERR_2"/>
    <property type="match status" value="1"/>
</dbReference>
<dbReference type="EMBL" id="CAFBQG010000047">
    <property type="protein sequence ID" value="CAB5047434.1"/>
    <property type="molecule type" value="Genomic_DNA"/>
</dbReference>
<dbReference type="Pfam" id="PF13411">
    <property type="entry name" value="MerR_1"/>
    <property type="match status" value="1"/>
</dbReference>
<protein>
    <submittedName>
        <fullName evidence="8">Unannotated protein</fullName>
    </submittedName>
</protein>
<dbReference type="EMBL" id="CAFBPK010000011">
    <property type="protein sequence ID" value="CAB5019613.1"/>
    <property type="molecule type" value="Genomic_DNA"/>
</dbReference>
<dbReference type="AlphaFoldDB" id="A0A6J7T101"/>
<evidence type="ECO:0000259" key="1">
    <source>
        <dbReference type="PROSITE" id="PS50937"/>
    </source>
</evidence>
<evidence type="ECO:0000313" key="3">
    <source>
        <dbReference type="EMBL" id="CAB4342011.1"/>
    </source>
</evidence>
<dbReference type="GO" id="GO:0006355">
    <property type="term" value="P:regulation of DNA-templated transcription"/>
    <property type="evidence" value="ECO:0007669"/>
    <property type="project" value="InterPro"/>
</dbReference>
<feature type="domain" description="HTH merR-type" evidence="1">
    <location>
        <begin position="31"/>
        <end position="89"/>
    </location>
</feature>
<dbReference type="EMBL" id="CAFAAO010000006">
    <property type="protein sequence ID" value="CAB4801009.1"/>
    <property type="molecule type" value="Genomic_DNA"/>
</dbReference>
<dbReference type="SUPFAM" id="SSF46955">
    <property type="entry name" value="Putative DNA-binding domain"/>
    <property type="match status" value="1"/>
</dbReference>
<organism evidence="8">
    <name type="scientific">freshwater metagenome</name>
    <dbReference type="NCBI Taxonomy" id="449393"/>
    <lineage>
        <taxon>unclassified sequences</taxon>
        <taxon>metagenomes</taxon>
        <taxon>ecological metagenomes</taxon>
    </lineage>
</organism>